<accession>A0A7E4ZY71</accession>
<protein>
    <submittedName>
        <fullName evidence="3">Serpentine receptor class gamma</fullName>
    </submittedName>
</protein>
<feature type="transmembrane region" description="Helical" evidence="1">
    <location>
        <begin position="50"/>
        <end position="66"/>
    </location>
</feature>
<evidence type="ECO:0000313" key="2">
    <source>
        <dbReference type="Proteomes" id="UP000492821"/>
    </source>
</evidence>
<organism evidence="2 3">
    <name type="scientific">Panagrellus redivivus</name>
    <name type="common">Microworm</name>
    <dbReference type="NCBI Taxonomy" id="6233"/>
    <lineage>
        <taxon>Eukaryota</taxon>
        <taxon>Metazoa</taxon>
        <taxon>Ecdysozoa</taxon>
        <taxon>Nematoda</taxon>
        <taxon>Chromadorea</taxon>
        <taxon>Rhabditida</taxon>
        <taxon>Tylenchina</taxon>
        <taxon>Panagrolaimomorpha</taxon>
        <taxon>Panagrolaimoidea</taxon>
        <taxon>Panagrolaimidae</taxon>
        <taxon>Panagrellus</taxon>
    </lineage>
</organism>
<feature type="transmembrane region" description="Helical" evidence="1">
    <location>
        <begin position="7"/>
        <end position="30"/>
    </location>
</feature>
<proteinExistence type="predicted"/>
<keyword evidence="2" id="KW-1185">Reference proteome</keyword>
<dbReference type="Proteomes" id="UP000492821">
    <property type="component" value="Unassembled WGS sequence"/>
</dbReference>
<keyword evidence="1" id="KW-1133">Transmembrane helix</keyword>
<keyword evidence="1" id="KW-0812">Transmembrane</keyword>
<name>A0A7E4ZY71_PANRE</name>
<evidence type="ECO:0000256" key="1">
    <source>
        <dbReference type="SAM" id="Phobius"/>
    </source>
</evidence>
<keyword evidence="1" id="KW-0472">Membrane</keyword>
<reference evidence="2" key="1">
    <citation type="journal article" date="2013" name="Genetics">
        <title>The draft genome and transcriptome of Panagrellus redivivus are shaped by the harsh demands of a free-living lifestyle.</title>
        <authorList>
            <person name="Srinivasan J."/>
            <person name="Dillman A.R."/>
            <person name="Macchietto M.G."/>
            <person name="Heikkinen L."/>
            <person name="Lakso M."/>
            <person name="Fracchia K.M."/>
            <person name="Antoshechkin I."/>
            <person name="Mortazavi A."/>
            <person name="Wong G."/>
            <person name="Sternberg P.W."/>
        </authorList>
    </citation>
    <scope>NUCLEOTIDE SEQUENCE [LARGE SCALE GENOMIC DNA]</scope>
    <source>
        <strain evidence="2">MT8872</strain>
    </source>
</reference>
<sequence length="100" mass="11403">MKSLYPILWTVALEVVYNVYSATSVATMIYIVIPSGNPLWHEVANGVDNIVRELILIGYCVPFLVFNDGRHKQLFLNKIGAEGQAETQLYFQQLQDQWAK</sequence>
<dbReference type="WBParaSite" id="Pan_g3053.t1">
    <property type="protein sequence ID" value="Pan_g3053.t1"/>
    <property type="gene ID" value="Pan_g3053"/>
</dbReference>
<evidence type="ECO:0000313" key="3">
    <source>
        <dbReference type="WBParaSite" id="Pan_g3053.t1"/>
    </source>
</evidence>
<dbReference type="AlphaFoldDB" id="A0A7E4ZY71"/>
<reference evidence="3" key="2">
    <citation type="submission" date="2020-10" db="UniProtKB">
        <authorList>
            <consortium name="WormBaseParasite"/>
        </authorList>
    </citation>
    <scope>IDENTIFICATION</scope>
</reference>